<dbReference type="SMART" id="SM00986">
    <property type="entry name" value="UDG"/>
    <property type="match status" value="1"/>
</dbReference>
<accession>A0A7C4JLV3</accession>
<dbReference type="NCBIfam" id="TIGR00758">
    <property type="entry name" value="UDG_fam4"/>
    <property type="match status" value="1"/>
</dbReference>
<dbReference type="GO" id="GO:0051539">
    <property type="term" value="F:4 iron, 4 sulfur cluster binding"/>
    <property type="evidence" value="ECO:0007669"/>
    <property type="project" value="UniProtKB-KW"/>
</dbReference>
<evidence type="ECO:0000256" key="3">
    <source>
        <dbReference type="ARBA" id="ARBA00012030"/>
    </source>
</evidence>
<evidence type="ECO:0000259" key="12">
    <source>
        <dbReference type="SMART" id="SM00986"/>
    </source>
</evidence>
<evidence type="ECO:0000256" key="7">
    <source>
        <dbReference type="ARBA" id="ARBA00022763"/>
    </source>
</evidence>
<dbReference type="GO" id="GO:0004844">
    <property type="term" value="F:uracil DNA N-glycosylase activity"/>
    <property type="evidence" value="ECO:0007669"/>
    <property type="project" value="UniProtKB-EC"/>
</dbReference>
<dbReference type="InterPro" id="IPR036895">
    <property type="entry name" value="Uracil-DNA_glycosylase-like_sf"/>
</dbReference>
<evidence type="ECO:0000256" key="5">
    <source>
        <dbReference type="ARBA" id="ARBA00022485"/>
    </source>
</evidence>
<evidence type="ECO:0000256" key="6">
    <source>
        <dbReference type="ARBA" id="ARBA00022723"/>
    </source>
</evidence>
<feature type="domain" description="Uracil-DNA glycosylase-like" evidence="12">
    <location>
        <begin position="28"/>
        <end position="182"/>
    </location>
</feature>
<dbReference type="EMBL" id="DTBP01000010">
    <property type="protein sequence ID" value="HGQ73581.1"/>
    <property type="molecule type" value="Genomic_DNA"/>
</dbReference>
<comment type="caution">
    <text evidence="13">The sequence shown here is derived from an EMBL/GenBank/DDBJ whole genome shotgun (WGS) entry which is preliminary data.</text>
</comment>
<evidence type="ECO:0000256" key="4">
    <source>
        <dbReference type="ARBA" id="ARBA00019403"/>
    </source>
</evidence>
<evidence type="ECO:0000256" key="11">
    <source>
        <dbReference type="ARBA" id="ARBA00023204"/>
    </source>
</evidence>
<keyword evidence="11" id="KW-0234">DNA repair</keyword>
<dbReference type="PANTHER" id="PTHR33693:SF1">
    <property type="entry name" value="TYPE-4 URACIL-DNA GLYCOSYLASE"/>
    <property type="match status" value="1"/>
</dbReference>
<comment type="catalytic activity">
    <reaction evidence="1">
        <text>Hydrolyzes single-stranded DNA or mismatched double-stranded DNA and polynucleotides, releasing free uracil.</text>
        <dbReference type="EC" id="3.2.2.27"/>
    </reaction>
</comment>
<keyword evidence="8" id="KW-0378">Hydrolase</keyword>
<evidence type="ECO:0000256" key="2">
    <source>
        <dbReference type="ARBA" id="ARBA00006521"/>
    </source>
</evidence>
<evidence type="ECO:0000313" key="13">
    <source>
        <dbReference type="EMBL" id="HGQ73581.1"/>
    </source>
</evidence>
<dbReference type="GO" id="GO:0046872">
    <property type="term" value="F:metal ion binding"/>
    <property type="evidence" value="ECO:0007669"/>
    <property type="project" value="UniProtKB-KW"/>
</dbReference>
<dbReference type="PANTHER" id="PTHR33693">
    <property type="entry name" value="TYPE-5 URACIL-DNA GLYCOSYLASE"/>
    <property type="match status" value="1"/>
</dbReference>
<keyword evidence="5" id="KW-0004">4Fe-4S</keyword>
<dbReference type="EC" id="3.2.2.27" evidence="3"/>
<keyword evidence="10" id="KW-0411">Iron-sulfur</keyword>
<sequence length="204" mass="23400">MDEWNKLNFEIMNCKKCILSMYRKNPVPGEGRRDAIIMFVGEAPGAKEDEEGRPFVGAAGKLLTSLIESIGLSRDDVYITNLVKCRPPNNRDPEPEEIETCSPYLIKQILLIKPKIIVALGRHSGKFLFEKTGLKWRSIGSERGREHRVKIFENETILLATYHPAAALYNPEIKGFLERDFELIRRLYVEISSSKKPKTILDYF</sequence>
<dbReference type="InterPro" id="IPR051536">
    <property type="entry name" value="UDG_Type-4/5"/>
</dbReference>
<dbReference type="InterPro" id="IPR053423">
    <property type="entry name" value="Type-4_UDG"/>
</dbReference>
<keyword evidence="6" id="KW-0479">Metal-binding</keyword>
<dbReference type="InterPro" id="IPR005273">
    <property type="entry name" value="Ura-DNA_glyco_family4"/>
</dbReference>
<keyword evidence="9" id="KW-0408">Iron</keyword>
<dbReference type="Gene3D" id="3.40.470.10">
    <property type="entry name" value="Uracil-DNA glycosylase-like domain"/>
    <property type="match status" value="1"/>
</dbReference>
<dbReference type="CDD" id="cd10030">
    <property type="entry name" value="UDG-F4_TTUDGA_SPO1dp_like"/>
    <property type="match status" value="1"/>
</dbReference>
<evidence type="ECO:0000256" key="1">
    <source>
        <dbReference type="ARBA" id="ARBA00001400"/>
    </source>
</evidence>
<dbReference type="GO" id="GO:0006281">
    <property type="term" value="P:DNA repair"/>
    <property type="evidence" value="ECO:0007669"/>
    <property type="project" value="UniProtKB-KW"/>
</dbReference>
<dbReference type="InterPro" id="IPR005122">
    <property type="entry name" value="Uracil-DNA_glycosylase-like"/>
</dbReference>
<dbReference type="NCBIfam" id="NF040953">
    <property type="entry name" value="Arch_udg"/>
    <property type="match status" value="1"/>
</dbReference>
<keyword evidence="7" id="KW-0227">DNA damage</keyword>
<dbReference type="SMART" id="SM00987">
    <property type="entry name" value="UreE_C"/>
    <property type="match status" value="1"/>
</dbReference>
<proteinExistence type="inferred from homology"/>
<dbReference type="Pfam" id="PF03167">
    <property type="entry name" value="UDG"/>
    <property type="match status" value="1"/>
</dbReference>
<comment type="similarity">
    <text evidence="2">Belongs to the uracil-DNA glycosylase (UDG) superfamily. Type 4 (UDGa) family.</text>
</comment>
<dbReference type="SUPFAM" id="SSF52141">
    <property type="entry name" value="Uracil-DNA glycosylase-like"/>
    <property type="match status" value="1"/>
</dbReference>
<evidence type="ECO:0000256" key="10">
    <source>
        <dbReference type="ARBA" id="ARBA00023014"/>
    </source>
</evidence>
<evidence type="ECO:0000256" key="9">
    <source>
        <dbReference type="ARBA" id="ARBA00023004"/>
    </source>
</evidence>
<dbReference type="FunFam" id="3.40.470.10:FF:000013">
    <property type="entry name" value="Type-4 uracil-DNA glycosylase"/>
    <property type="match status" value="1"/>
</dbReference>
<organism evidence="13">
    <name type="scientific">Staphylothermus marinus</name>
    <dbReference type="NCBI Taxonomy" id="2280"/>
    <lineage>
        <taxon>Archaea</taxon>
        <taxon>Thermoproteota</taxon>
        <taxon>Thermoprotei</taxon>
        <taxon>Desulfurococcales</taxon>
        <taxon>Desulfurococcaceae</taxon>
        <taxon>Staphylothermus</taxon>
    </lineage>
</organism>
<evidence type="ECO:0000256" key="8">
    <source>
        <dbReference type="ARBA" id="ARBA00022801"/>
    </source>
</evidence>
<name>A0A7C4JLV3_STAMA</name>
<protein>
    <recommendedName>
        <fullName evidence="4">Type-4 uracil-DNA glycosylase</fullName>
        <ecNumber evidence="3">3.2.2.27</ecNumber>
    </recommendedName>
</protein>
<reference evidence="13" key="1">
    <citation type="journal article" date="2020" name="mSystems">
        <title>Genome- and Community-Level Interaction Insights into Carbon Utilization and Element Cycling Functions of Hydrothermarchaeota in Hydrothermal Sediment.</title>
        <authorList>
            <person name="Zhou Z."/>
            <person name="Liu Y."/>
            <person name="Xu W."/>
            <person name="Pan J."/>
            <person name="Luo Z.H."/>
            <person name="Li M."/>
        </authorList>
    </citation>
    <scope>NUCLEOTIDE SEQUENCE [LARGE SCALE GENOMIC DNA]</scope>
    <source>
        <strain evidence="13">SpSt-648</strain>
    </source>
</reference>
<gene>
    <name evidence="13" type="ORF">ENU20_00680</name>
</gene>
<dbReference type="AlphaFoldDB" id="A0A7C4JLV3"/>